<dbReference type="InterPro" id="IPR023196">
    <property type="entry name" value="Phosducin_N_dom_sf"/>
</dbReference>
<evidence type="ECO:0000259" key="3">
    <source>
        <dbReference type="Pfam" id="PF02114"/>
    </source>
</evidence>
<protein>
    <submittedName>
        <fullName evidence="5">Phosducin thioredoxin-like domain-containing protein</fullName>
    </submittedName>
</protein>
<dbReference type="WBParaSite" id="TMUE_3000011184.1">
    <property type="protein sequence ID" value="TMUE_3000011184.1"/>
    <property type="gene ID" value="WBGene00301206"/>
</dbReference>
<feature type="domain" description="Phosducin" evidence="3">
    <location>
        <begin position="53"/>
        <end position="105"/>
    </location>
</feature>
<evidence type="ECO:0000256" key="2">
    <source>
        <dbReference type="ARBA" id="ARBA00022553"/>
    </source>
</evidence>
<dbReference type="InterPro" id="IPR024253">
    <property type="entry name" value="Phosducin_thioredoxin-like_dom"/>
</dbReference>
<comment type="similarity">
    <text evidence="1">Belongs to the phosducin family.</text>
</comment>
<dbReference type="PANTHER" id="PTHR46052:SF1">
    <property type="entry name" value="PHOSDUCIN-LIKE PROTEIN"/>
    <property type="match status" value="1"/>
</dbReference>
<evidence type="ECO:0000256" key="1">
    <source>
        <dbReference type="ARBA" id="ARBA00009686"/>
    </source>
</evidence>
<dbReference type="Gene3D" id="3.40.30.10">
    <property type="entry name" value="Glutaredoxin"/>
    <property type="match status" value="1"/>
</dbReference>
<dbReference type="SUPFAM" id="SSF52833">
    <property type="entry name" value="Thioredoxin-like"/>
    <property type="match status" value="1"/>
</dbReference>
<dbReference type="GO" id="GO:0008277">
    <property type="term" value="P:regulation of G protein-coupled receptor signaling pathway"/>
    <property type="evidence" value="ECO:0007669"/>
    <property type="project" value="InterPro"/>
</dbReference>
<sequence>MVSLEDKILGYRGENYCSSSESEEEPEVDLGERAGQTLCDHSSPSLPTHSAFGNTSSANTGPKGVIEDWRLFRKMKNAETAEAEEKLIQLAKGRSMFCATEEDENGIDEITEIFSNDDDLRQFALKRMEELRIKYAQGSDSHYGTVREVSSKEEMLEIIEDDSTKTTVFVHIYEKDIPGCPAMDESFRDLAAWYPQFNFCRSRASTMGMSLHFRRHGLPTLQVYKNKELVLNVVRLTDHLGDDFDADDLEQLLREYAVITESLSPTQR</sequence>
<dbReference type="Pfam" id="PF02114">
    <property type="entry name" value="Phosducin"/>
    <property type="match status" value="2"/>
</dbReference>
<reference evidence="5" key="1">
    <citation type="submission" date="2019-12" db="UniProtKB">
        <authorList>
            <consortium name="WormBaseParasite"/>
        </authorList>
    </citation>
    <scope>IDENTIFICATION</scope>
</reference>
<name>A0A5S6QVM0_TRIMR</name>
<accession>A0A5S6QVM0</accession>
<dbReference type="InterPro" id="IPR036249">
    <property type="entry name" value="Thioredoxin-like_sf"/>
</dbReference>
<organism evidence="4 5">
    <name type="scientific">Trichuris muris</name>
    <name type="common">Mouse whipworm</name>
    <dbReference type="NCBI Taxonomy" id="70415"/>
    <lineage>
        <taxon>Eukaryota</taxon>
        <taxon>Metazoa</taxon>
        <taxon>Ecdysozoa</taxon>
        <taxon>Nematoda</taxon>
        <taxon>Enoplea</taxon>
        <taxon>Dorylaimia</taxon>
        <taxon>Trichinellida</taxon>
        <taxon>Trichuridae</taxon>
        <taxon>Trichuris</taxon>
    </lineage>
</organism>
<dbReference type="PANTHER" id="PTHR46052">
    <property type="entry name" value="PHOSDUCIN-LIKE PROTEIN"/>
    <property type="match status" value="1"/>
</dbReference>
<evidence type="ECO:0000313" key="5">
    <source>
        <dbReference type="WBParaSite" id="TMUE_3000011184.1"/>
    </source>
</evidence>
<keyword evidence="2" id="KW-0597">Phosphoprotein</keyword>
<dbReference type="STRING" id="70415.A0A5S6QVM0"/>
<dbReference type="Proteomes" id="UP000046395">
    <property type="component" value="Unassembled WGS sequence"/>
</dbReference>
<dbReference type="CDD" id="cd02987">
    <property type="entry name" value="Phd_like_Phd"/>
    <property type="match status" value="1"/>
</dbReference>
<keyword evidence="4" id="KW-1185">Reference proteome</keyword>
<dbReference type="Gene3D" id="1.10.168.10">
    <property type="entry name" value="Phosducin, domain 2"/>
    <property type="match status" value="1"/>
</dbReference>
<evidence type="ECO:0000313" key="4">
    <source>
        <dbReference type="Proteomes" id="UP000046395"/>
    </source>
</evidence>
<proteinExistence type="inferred from homology"/>
<dbReference type="PRINTS" id="PR00677">
    <property type="entry name" value="PHOSDUCIN"/>
</dbReference>
<dbReference type="InterPro" id="IPR001200">
    <property type="entry name" value="Phosducin"/>
</dbReference>
<feature type="domain" description="Phosducin" evidence="3">
    <location>
        <begin position="116"/>
        <end position="261"/>
    </location>
</feature>
<dbReference type="AlphaFoldDB" id="A0A5S6QVM0"/>
<dbReference type="InterPro" id="IPR051499">
    <property type="entry name" value="Phosducin-like_reg"/>
</dbReference>